<sequence length="231" mass="25525">MRPDSPELGIWTQHLDAHPNSKALPAVIPLVVHSGPRGERWNYPTELAELIDIDNEARAELAGHLPSLKILLDDLSQVDIAAIRARDLTPPARLVLILHKLTAKNTNLGHDLQPFLADLNELSVDDRWRVFEYIFLEGDTGLEDLQALLDQLGPRAEEIAVTTAERLRAEGRAQGRAEVAARILLELLVAKFGTLPAAVVDRVHSGNTDELEAWMLRVLNATTLNEVFGPT</sequence>
<dbReference type="Proteomes" id="UP001611263">
    <property type="component" value="Unassembled WGS sequence"/>
</dbReference>
<proteinExistence type="predicted"/>
<dbReference type="EMBL" id="JBIRUQ010000006">
    <property type="protein sequence ID" value="MFI1463871.1"/>
    <property type="molecule type" value="Genomic_DNA"/>
</dbReference>
<dbReference type="InterPro" id="IPR006842">
    <property type="entry name" value="Transposase_31"/>
</dbReference>
<dbReference type="GeneID" id="93509400"/>
<reference evidence="2 3" key="1">
    <citation type="submission" date="2024-10" db="EMBL/GenBank/DDBJ databases">
        <title>The Natural Products Discovery Center: Release of the First 8490 Sequenced Strains for Exploring Actinobacteria Biosynthetic Diversity.</title>
        <authorList>
            <person name="Kalkreuter E."/>
            <person name="Kautsar S.A."/>
            <person name="Yang D."/>
            <person name="Bader C.D."/>
            <person name="Teijaro C.N."/>
            <person name="Fluegel L."/>
            <person name="Davis C.M."/>
            <person name="Simpson J.R."/>
            <person name="Lauterbach L."/>
            <person name="Steele A.D."/>
            <person name="Gui C."/>
            <person name="Meng S."/>
            <person name="Li G."/>
            <person name="Viehrig K."/>
            <person name="Ye F."/>
            <person name="Su P."/>
            <person name="Kiefer A.F."/>
            <person name="Nichols A."/>
            <person name="Cepeda A.J."/>
            <person name="Yan W."/>
            <person name="Fan B."/>
            <person name="Jiang Y."/>
            <person name="Adhikari A."/>
            <person name="Zheng C.-J."/>
            <person name="Schuster L."/>
            <person name="Cowan T.M."/>
            <person name="Smanski M.J."/>
            <person name="Chevrette M.G."/>
            <person name="De Carvalho L.P.S."/>
            <person name="Shen B."/>
        </authorList>
    </citation>
    <scope>NUCLEOTIDE SEQUENCE [LARGE SCALE GENOMIC DNA]</scope>
    <source>
        <strain evidence="2 3">NPDC020568</strain>
    </source>
</reference>
<name>A0ABW7TS80_9NOCA</name>
<protein>
    <submittedName>
        <fullName evidence="2">Rpn family recombination-promoting nuclease/putative transposase</fullName>
    </submittedName>
</protein>
<accession>A0ABW7TS80</accession>
<evidence type="ECO:0000259" key="1">
    <source>
        <dbReference type="Pfam" id="PF04754"/>
    </source>
</evidence>
<gene>
    <name evidence="2" type="ORF">ACH4WX_24390</name>
</gene>
<dbReference type="Pfam" id="PF04754">
    <property type="entry name" value="Transposase_31"/>
    <property type="match status" value="1"/>
</dbReference>
<feature type="domain" description="Transposase (putative) YhgA-like" evidence="1">
    <location>
        <begin position="10"/>
        <end position="100"/>
    </location>
</feature>
<comment type="caution">
    <text evidence="2">The sequence shown here is derived from an EMBL/GenBank/DDBJ whole genome shotgun (WGS) entry which is preliminary data.</text>
</comment>
<keyword evidence="3" id="KW-1185">Reference proteome</keyword>
<dbReference type="RefSeq" id="WP_051158090.1">
    <property type="nucleotide sequence ID" value="NZ_JBIRUQ010000006.1"/>
</dbReference>
<evidence type="ECO:0000313" key="2">
    <source>
        <dbReference type="EMBL" id="MFI1463871.1"/>
    </source>
</evidence>
<evidence type="ECO:0000313" key="3">
    <source>
        <dbReference type="Proteomes" id="UP001611263"/>
    </source>
</evidence>
<organism evidence="2 3">
    <name type="scientific">Nocardia carnea</name>
    <dbReference type="NCBI Taxonomy" id="37328"/>
    <lineage>
        <taxon>Bacteria</taxon>
        <taxon>Bacillati</taxon>
        <taxon>Actinomycetota</taxon>
        <taxon>Actinomycetes</taxon>
        <taxon>Mycobacteriales</taxon>
        <taxon>Nocardiaceae</taxon>
        <taxon>Nocardia</taxon>
    </lineage>
</organism>